<evidence type="ECO:0000256" key="2">
    <source>
        <dbReference type="SAM" id="MobiDB-lite"/>
    </source>
</evidence>
<feature type="region of interest" description="Disordered" evidence="2">
    <location>
        <begin position="357"/>
        <end position="378"/>
    </location>
</feature>
<dbReference type="OrthoDB" id="10068084at2759"/>
<dbReference type="AlphaFoldDB" id="A0A914BFW3"/>
<dbReference type="EnsemblMetazoa" id="XM_038218832.1">
    <property type="protein sequence ID" value="XP_038074760.1"/>
    <property type="gene ID" value="LOC119742678"/>
</dbReference>
<feature type="region of interest" description="Disordered" evidence="2">
    <location>
        <begin position="86"/>
        <end position="105"/>
    </location>
</feature>
<keyword evidence="1" id="KW-0479">Metal-binding</keyword>
<reference evidence="4" key="1">
    <citation type="submission" date="2022-11" db="UniProtKB">
        <authorList>
            <consortium name="EnsemblMetazoa"/>
        </authorList>
    </citation>
    <scope>IDENTIFICATION</scope>
</reference>
<accession>A0A914BFW3</accession>
<feature type="domain" description="CCHC-type" evidence="3">
    <location>
        <begin position="394"/>
        <end position="408"/>
    </location>
</feature>
<proteinExistence type="predicted"/>
<evidence type="ECO:0000313" key="4">
    <source>
        <dbReference type="EnsemblMetazoa" id="XP_038074760.1"/>
    </source>
</evidence>
<evidence type="ECO:0000313" key="5">
    <source>
        <dbReference type="Proteomes" id="UP000887568"/>
    </source>
</evidence>
<evidence type="ECO:0000256" key="1">
    <source>
        <dbReference type="PROSITE-ProRule" id="PRU00047"/>
    </source>
</evidence>
<keyword evidence="5" id="KW-1185">Reference proteome</keyword>
<dbReference type="OMA" id="KAGCKQR"/>
<name>A0A914BFW3_PATMI</name>
<evidence type="ECO:0000259" key="3">
    <source>
        <dbReference type="PROSITE" id="PS50158"/>
    </source>
</evidence>
<dbReference type="GO" id="GO:0003676">
    <property type="term" value="F:nucleic acid binding"/>
    <property type="evidence" value="ECO:0007669"/>
    <property type="project" value="InterPro"/>
</dbReference>
<dbReference type="PROSITE" id="PS50158">
    <property type="entry name" value="ZF_CCHC"/>
    <property type="match status" value="1"/>
</dbReference>
<keyword evidence="1" id="KW-0863">Zinc-finger</keyword>
<protein>
    <recommendedName>
        <fullName evidence="3">CCHC-type domain-containing protein</fullName>
    </recommendedName>
</protein>
<dbReference type="RefSeq" id="XP_038074760.1">
    <property type="nucleotide sequence ID" value="XM_038218832.1"/>
</dbReference>
<organism evidence="4 5">
    <name type="scientific">Patiria miniata</name>
    <name type="common">Bat star</name>
    <name type="synonym">Asterina miniata</name>
    <dbReference type="NCBI Taxonomy" id="46514"/>
    <lineage>
        <taxon>Eukaryota</taxon>
        <taxon>Metazoa</taxon>
        <taxon>Echinodermata</taxon>
        <taxon>Eleutherozoa</taxon>
        <taxon>Asterozoa</taxon>
        <taxon>Asteroidea</taxon>
        <taxon>Valvatacea</taxon>
        <taxon>Valvatida</taxon>
        <taxon>Asterinidae</taxon>
        <taxon>Patiria</taxon>
    </lineage>
</organism>
<feature type="region of interest" description="Disordered" evidence="2">
    <location>
        <begin position="406"/>
        <end position="426"/>
    </location>
</feature>
<dbReference type="GeneID" id="119742678"/>
<feature type="compositionally biased region" description="Polar residues" evidence="2">
    <location>
        <begin position="95"/>
        <end position="105"/>
    </location>
</feature>
<dbReference type="GO" id="GO:0008270">
    <property type="term" value="F:zinc ion binding"/>
    <property type="evidence" value="ECO:0007669"/>
    <property type="project" value="UniProtKB-KW"/>
</dbReference>
<dbReference type="InterPro" id="IPR001878">
    <property type="entry name" value="Znf_CCHC"/>
</dbReference>
<keyword evidence="1" id="KW-0862">Zinc</keyword>
<sequence length="426" mass="47957">MAESAQDVCQRLIEQVSRLSLLQLQEVCKHLDLPGYQEVECPKALRRKVSRNLLREELEEKEDEGLSLYTDLRDFLKQIVVAENLPAADPKPEQKPSTTPKLDTTPASLMTLTRREFKISGQIGEPGQRDRLSFSSLAHQIESGRAKGHKEREIVEAVIRAVVPGSALRSYLEGRAGLTLPVLRHILRAHYQEKDATELYHRLSRLAQDSKESAQSFLVRALDLKQKVIFASQESGSGLKYDPTLVQNMFLHALLTGFRSESVKNELRSLLQDPSTTDELLFEKVNTAASHEMERQEKLHSKSVSVHEVQQYESSQEAVKRKPKEGTLMTDIAELKAGIMEIATMRKQLDSLQESLTTPANQNHQLRRPSSGRPLKRGCRHCQQNGNGDTCDHCFKCGSSEHYARGCRTRSSQSGNEQGLLPRDGQ</sequence>
<dbReference type="Proteomes" id="UP000887568">
    <property type="component" value="Unplaced"/>
</dbReference>